<evidence type="ECO:0000256" key="10">
    <source>
        <dbReference type="ARBA" id="ARBA00023136"/>
    </source>
</evidence>
<dbReference type="EMBL" id="LR743598">
    <property type="protein sequence ID" value="CAA2628763.1"/>
    <property type="molecule type" value="Genomic_DNA"/>
</dbReference>
<keyword evidence="8 11" id="KW-0408">Iron</keyword>
<dbReference type="InterPro" id="IPR002401">
    <property type="entry name" value="Cyt_P450_E_grp-I"/>
</dbReference>
<keyword evidence="4" id="KW-0812">Transmembrane</keyword>
<evidence type="ECO:0000256" key="4">
    <source>
        <dbReference type="ARBA" id="ARBA00022692"/>
    </source>
</evidence>
<gene>
    <name evidence="13" type="ORF">SI7747_11014404</name>
    <name evidence="14" type="ORF">SI8410_11015513</name>
</gene>
<accession>A0A7I8JCY2</accession>
<comment type="subcellular location">
    <subcellularLocation>
        <location evidence="1">Membrane</location>
        <topology evidence="1">Single-pass membrane protein</topology>
    </subcellularLocation>
</comment>
<keyword evidence="7 12" id="KW-0560">Oxidoreductase</keyword>
<dbReference type="GO" id="GO:0005506">
    <property type="term" value="F:iron ion binding"/>
    <property type="evidence" value="ECO:0007669"/>
    <property type="project" value="InterPro"/>
</dbReference>
<dbReference type="GO" id="GO:0020037">
    <property type="term" value="F:heme binding"/>
    <property type="evidence" value="ECO:0007669"/>
    <property type="project" value="InterPro"/>
</dbReference>
<dbReference type="PRINTS" id="PR00385">
    <property type="entry name" value="P450"/>
</dbReference>
<dbReference type="OrthoDB" id="1470350at2759"/>
<sequence length="533" mass="60261">MADWAVLWKEVAGGFRAMDLAVAMSGLFLFSCVAHRATHKGPMHWPVLGIIPTLFLHLSNVHDWITAALSHAGGTFWFHGMWLGGAHGVVTADPANVEYILRTRFANFPKGKYYRERFVDLLGDGIFNADDGVWREQRHTAASEMHSVRFGSYSAQSISSLVHGKLLRLLSRLAATGEAVDIQDVFLRFTFDNICMAAFGVDPGCLAVDLPEVGFARAFERATELSLFRFIVPPFVWKLMRRLGVGPERELKEAVRVVHEFAEKTVLDRRAEFVSSGDLRDRSDLLSRLVETKEEPAAVAGEKFRFSDKLIKDFCISFILAGRDTSSVALAWFFWLIHDRPDVESRILDEIHSIIRQREEKQEKPGDLVFAVEELGRMDYLQAALSEALRLYPSVPIDFKEAVEDDVLPDGSPVRSGARVIYSIYSMARAEALWGKDCREYRPERWISKETGRFAGENQFKYPVFNAGPRLCVGKKFAYLQMKMVAAAVLLRYKVRVVEGQVVEPKLTTTLYMRNGLLVTFKPRERNLSDVGP</sequence>
<evidence type="ECO:0000313" key="13">
    <source>
        <dbReference type="EMBL" id="CAA2628763.1"/>
    </source>
</evidence>
<evidence type="ECO:0000256" key="7">
    <source>
        <dbReference type="ARBA" id="ARBA00023002"/>
    </source>
</evidence>
<evidence type="ECO:0000256" key="6">
    <source>
        <dbReference type="ARBA" id="ARBA00022989"/>
    </source>
</evidence>
<dbReference type="PANTHER" id="PTHR24296">
    <property type="entry name" value="CYTOCHROME P450"/>
    <property type="match status" value="1"/>
</dbReference>
<keyword evidence="10" id="KW-0472">Membrane</keyword>
<evidence type="ECO:0000313" key="15">
    <source>
        <dbReference type="Proteomes" id="UP000663760"/>
    </source>
</evidence>
<evidence type="ECO:0000256" key="8">
    <source>
        <dbReference type="ARBA" id="ARBA00023004"/>
    </source>
</evidence>
<name>A0A7I8JCY2_SPIIN</name>
<keyword evidence="5 11" id="KW-0479">Metal-binding</keyword>
<dbReference type="PROSITE" id="PS00086">
    <property type="entry name" value="CYTOCHROME_P450"/>
    <property type="match status" value="1"/>
</dbReference>
<evidence type="ECO:0000256" key="1">
    <source>
        <dbReference type="ARBA" id="ARBA00004167"/>
    </source>
</evidence>
<evidence type="ECO:0000313" key="14">
    <source>
        <dbReference type="EMBL" id="CAA7404835.1"/>
    </source>
</evidence>
<evidence type="ECO:0000256" key="5">
    <source>
        <dbReference type="ARBA" id="ARBA00022723"/>
    </source>
</evidence>
<evidence type="ECO:0000256" key="11">
    <source>
        <dbReference type="PIRSR" id="PIRSR602401-1"/>
    </source>
</evidence>
<dbReference type="EMBL" id="LR746274">
    <property type="protein sequence ID" value="CAA7404835.1"/>
    <property type="molecule type" value="Genomic_DNA"/>
</dbReference>
<dbReference type="SUPFAM" id="SSF48264">
    <property type="entry name" value="Cytochrome P450"/>
    <property type="match status" value="1"/>
</dbReference>
<dbReference type="PRINTS" id="PR00463">
    <property type="entry name" value="EP450I"/>
</dbReference>
<keyword evidence="6" id="KW-1133">Transmembrane helix</keyword>
<reference evidence="13" key="1">
    <citation type="submission" date="2019-12" db="EMBL/GenBank/DDBJ databases">
        <authorList>
            <person name="Scholz U."/>
            <person name="Mascher M."/>
            <person name="Fiebig A."/>
        </authorList>
    </citation>
    <scope>NUCLEOTIDE SEQUENCE</scope>
</reference>
<protein>
    <submittedName>
        <fullName evidence="13">Uncharacterized protein</fullName>
    </submittedName>
</protein>
<keyword evidence="9 12" id="KW-0503">Monooxygenase</keyword>
<organism evidence="13">
    <name type="scientific">Spirodela intermedia</name>
    <name type="common">Intermediate duckweed</name>
    <dbReference type="NCBI Taxonomy" id="51605"/>
    <lineage>
        <taxon>Eukaryota</taxon>
        <taxon>Viridiplantae</taxon>
        <taxon>Streptophyta</taxon>
        <taxon>Embryophyta</taxon>
        <taxon>Tracheophyta</taxon>
        <taxon>Spermatophyta</taxon>
        <taxon>Magnoliopsida</taxon>
        <taxon>Liliopsida</taxon>
        <taxon>Araceae</taxon>
        <taxon>Lemnoideae</taxon>
        <taxon>Spirodela</taxon>
    </lineage>
</organism>
<dbReference type="Proteomes" id="UP000663760">
    <property type="component" value="Chromosome 11"/>
</dbReference>
<dbReference type="InterPro" id="IPR036396">
    <property type="entry name" value="Cyt_P450_sf"/>
</dbReference>
<evidence type="ECO:0000256" key="3">
    <source>
        <dbReference type="ARBA" id="ARBA00022617"/>
    </source>
</evidence>
<comment type="similarity">
    <text evidence="2 12">Belongs to the cytochrome P450 family.</text>
</comment>
<proteinExistence type="inferred from homology"/>
<evidence type="ECO:0000256" key="12">
    <source>
        <dbReference type="RuleBase" id="RU000461"/>
    </source>
</evidence>
<keyword evidence="15" id="KW-1185">Reference proteome</keyword>
<dbReference type="FunFam" id="1.10.630.10:FF:000044">
    <property type="entry name" value="Cytochrome P450"/>
    <property type="match status" value="1"/>
</dbReference>
<dbReference type="Gene3D" id="1.10.630.10">
    <property type="entry name" value="Cytochrome P450"/>
    <property type="match status" value="1"/>
</dbReference>
<dbReference type="CDD" id="cd11064">
    <property type="entry name" value="CYP86A"/>
    <property type="match status" value="1"/>
</dbReference>
<dbReference type="GO" id="GO:0016020">
    <property type="term" value="C:membrane"/>
    <property type="evidence" value="ECO:0007669"/>
    <property type="project" value="UniProtKB-SubCell"/>
</dbReference>
<evidence type="ECO:0000256" key="9">
    <source>
        <dbReference type="ARBA" id="ARBA00023033"/>
    </source>
</evidence>
<keyword evidence="3 11" id="KW-0349">Heme</keyword>
<comment type="cofactor">
    <cofactor evidence="11">
        <name>heme</name>
        <dbReference type="ChEBI" id="CHEBI:30413"/>
    </cofactor>
</comment>
<dbReference type="GO" id="GO:0016705">
    <property type="term" value="F:oxidoreductase activity, acting on paired donors, with incorporation or reduction of molecular oxygen"/>
    <property type="evidence" value="ECO:0007669"/>
    <property type="project" value="InterPro"/>
</dbReference>
<dbReference type="InterPro" id="IPR001128">
    <property type="entry name" value="Cyt_P450"/>
</dbReference>
<dbReference type="InterPro" id="IPR017972">
    <property type="entry name" value="Cyt_P450_CS"/>
</dbReference>
<dbReference type="GO" id="GO:0004497">
    <property type="term" value="F:monooxygenase activity"/>
    <property type="evidence" value="ECO:0007669"/>
    <property type="project" value="UniProtKB-KW"/>
</dbReference>
<dbReference type="GO" id="GO:0006629">
    <property type="term" value="P:lipid metabolic process"/>
    <property type="evidence" value="ECO:0007669"/>
    <property type="project" value="UniProtKB-ARBA"/>
</dbReference>
<dbReference type="Pfam" id="PF00067">
    <property type="entry name" value="p450"/>
    <property type="match status" value="1"/>
</dbReference>
<feature type="binding site" description="axial binding residue" evidence="11">
    <location>
        <position position="472"/>
    </location>
    <ligand>
        <name>heme</name>
        <dbReference type="ChEBI" id="CHEBI:30413"/>
    </ligand>
    <ligandPart>
        <name>Fe</name>
        <dbReference type="ChEBI" id="CHEBI:18248"/>
    </ligandPart>
</feature>
<evidence type="ECO:0000256" key="2">
    <source>
        <dbReference type="ARBA" id="ARBA00010617"/>
    </source>
</evidence>
<dbReference type="AlphaFoldDB" id="A0A7I8JCY2"/>